<organism evidence="6 7">
    <name type="scientific">Listeria fleischmannii 1991</name>
    <dbReference type="NCBI Taxonomy" id="1430899"/>
    <lineage>
        <taxon>Bacteria</taxon>
        <taxon>Bacillati</taxon>
        <taxon>Bacillota</taxon>
        <taxon>Bacilli</taxon>
        <taxon>Bacillales</taxon>
        <taxon>Listeriaceae</taxon>
        <taxon>Listeria</taxon>
    </lineage>
</organism>
<dbReference type="Proteomes" id="UP000052258">
    <property type="component" value="Unassembled WGS sequence"/>
</dbReference>
<dbReference type="SMART" id="SM00829">
    <property type="entry name" value="PKS_ER"/>
    <property type="match status" value="1"/>
</dbReference>
<dbReference type="SUPFAM" id="SSF50129">
    <property type="entry name" value="GroES-like"/>
    <property type="match status" value="1"/>
</dbReference>
<dbReference type="Gene3D" id="3.90.180.10">
    <property type="entry name" value="Medium-chain alcohol dehydrogenases, catalytic domain"/>
    <property type="match status" value="1"/>
</dbReference>
<gene>
    <name evidence="6" type="ORF">X560_1113</name>
</gene>
<comment type="caution">
    <text evidence="6">The sequence shown here is derived from an EMBL/GenBank/DDBJ whole genome shotgun (WGS) entry which is preliminary data.</text>
</comment>
<evidence type="ECO:0000259" key="5">
    <source>
        <dbReference type="SMART" id="SM00829"/>
    </source>
</evidence>
<name>A0A0J8GBY5_9LIST</name>
<feature type="domain" description="Enoyl reductase (ER)" evidence="5">
    <location>
        <begin position="10"/>
        <end position="341"/>
    </location>
</feature>
<dbReference type="InterPro" id="IPR036291">
    <property type="entry name" value="NAD(P)-bd_dom_sf"/>
</dbReference>
<evidence type="ECO:0000256" key="3">
    <source>
        <dbReference type="ARBA" id="ARBA00023002"/>
    </source>
</evidence>
<dbReference type="InterPro" id="IPR011032">
    <property type="entry name" value="GroES-like_sf"/>
</dbReference>
<dbReference type="GO" id="GO:0016491">
    <property type="term" value="F:oxidoreductase activity"/>
    <property type="evidence" value="ECO:0007669"/>
    <property type="project" value="UniProtKB-KW"/>
</dbReference>
<dbReference type="InterPro" id="IPR013149">
    <property type="entry name" value="ADH-like_C"/>
</dbReference>
<evidence type="ECO:0000313" key="7">
    <source>
        <dbReference type="Proteomes" id="UP000052258"/>
    </source>
</evidence>
<dbReference type="Pfam" id="PF08240">
    <property type="entry name" value="ADH_N"/>
    <property type="match status" value="1"/>
</dbReference>
<keyword evidence="2 4" id="KW-0862">Zinc</keyword>
<dbReference type="Pfam" id="PF00107">
    <property type="entry name" value="ADH_zinc_N"/>
    <property type="match status" value="1"/>
</dbReference>
<proteinExistence type="inferred from homology"/>
<reference evidence="6 7" key="1">
    <citation type="journal article" date="2015" name="Genome Biol. Evol.">
        <title>Comparative Genomics of Listeria Sensu Lato: Genus-Wide Differences in Evolutionary Dynamics and the Progressive Gain of Complex, Potentially Pathogenicity-Related Traits through Lateral Gene Transfer.</title>
        <authorList>
            <person name="Chiara M."/>
            <person name="Caruso M."/>
            <person name="D'Erchia A.M."/>
            <person name="Manzari C."/>
            <person name="Fraccalvieri R."/>
            <person name="Goffredo E."/>
            <person name="Latorre L."/>
            <person name="Miccolupo A."/>
            <person name="Padalino I."/>
            <person name="Santagada G."/>
            <person name="Chiocco D."/>
            <person name="Pesole G."/>
            <person name="Horner D.S."/>
            <person name="Parisi A."/>
        </authorList>
    </citation>
    <scope>NUCLEOTIDE SEQUENCE [LARGE SCALE GENOMIC DNA]</scope>
    <source>
        <strain evidence="6 7">1991</strain>
    </source>
</reference>
<evidence type="ECO:0000256" key="2">
    <source>
        <dbReference type="ARBA" id="ARBA00022833"/>
    </source>
</evidence>
<dbReference type="PANTHER" id="PTHR43401">
    <property type="entry name" value="L-THREONINE 3-DEHYDROGENASE"/>
    <property type="match status" value="1"/>
</dbReference>
<comment type="similarity">
    <text evidence="4">Belongs to the zinc-containing alcohol dehydrogenase family.</text>
</comment>
<dbReference type="PANTHER" id="PTHR43401:SF2">
    <property type="entry name" value="L-THREONINE 3-DEHYDROGENASE"/>
    <property type="match status" value="1"/>
</dbReference>
<dbReference type="CDD" id="cd08258">
    <property type="entry name" value="Zn_ADH4"/>
    <property type="match status" value="1"/>
</dbReference>
<keyword evidence="3" id="KW-0560">Oxidoreductase</keyword>
<evidence type="ECO:0000256" key="4">
    <source>
        <dbReference type="RuleBase" id="RU361277"/>
    </source>
</evidence>
<dbReference type="PROSITE" id="PS00059">
    <property type="entry name" value="ADH_ZINC"/>
    <property type="match status" value="1"/>
</dbReference>
<dbReference type="InterPro" id="IPR002328">
    <property type="entry name" value="ADH_Zn_CS"/>
</dbReference>
<dbReference type="EMBL" id="AZHO01000011">
    <property type="protein sequence ID" value="KMT60187.1"/>
    <property type="molecule type" value="Genomic_DNA"/>
</dbReference>
<accession>A0A0J8GBY5</accession>
<dbReference type="OrthoDB" id="9770238at2"/>
<dbReference type="InterPro" id="IPR013154">
    <property type="entry name" value="ADH-like_N"/>
</dbReference>
<sequence length="344" mass="37462">MKAVVKTEPGYDKMELRDVPVPKVYGDRVKIKVAYTGICGSDIHTFKGEYQNPTTPVTLGHEFSGEVVEVGPEVTKFKMGDRVTSETTFETCGECIYCQEHDYNLCSNRKGIGTQANGSFAEYVLSREESCHLLAESISYEAAALTEPLACCVHAALEKTEVKSSDTVLIFGPGPIGLLLAQVVKAQGATVIMSGITKDKARLQLALQLGVDKIVDTLTDDLDDIVLSMTDGYGADKVFDCSGAVPAVNQGLPLTKKKGDFVQVGLFAEKKNAIDEEAIIQREIAYIGSRSQKPSSWLIALDLLAKGHIHTDQMITKIYDLDDWREGFQAVMAGNEIKVLVKSN</sequence>
<dbReference type="PATRIC" id="fig|1430899.3.peg.1147"/>
<dbReference type="InterPro" id="IPR020843">
    <property type="entry name" value="ER"/>
</dbReference>
<dbReference type="InterPro" id="IPR050129">
    <property type="entry name" value="Zn_alcohol_dh"/>
</dbReference>
<comment type="cofactor">
    <cofactor evidence="4">
        <name>Zn(2+)</name>
        <dbReference type="ChEBI" id="CHEBI:29105"/>
    </cofactor>
</comment>
<dbReference type="RefSeq" id="WP_007476950.1">
    <property type="nucleotide sequence ID" value="NZ_KQ130613.1"/>
</dbReference>
<dbReference type="SUPFAM" id="SSF51735">
    <property type="entry name" value="NAD(P)-binding Rossmann-fold domains"/>
    <property type="match status" value="1"/>
</dbReference>
<dbReference type="AlphaFoldDB" id="A0A0J8GBY5"/>
<keyword evidence="1 4" id="KW-0479">Metal-binding</keyword>
<evidence type="ECO:0000256" key="1">
    <source>
        <dbReference type="ARBA" id="ARBA00022723"/>
    </source>
</evidence>
<dbReference type="GO" id="GO:0008270">
    <property type="term" value="F:zinc ion binding"/>
    <property type="evidence" value="ECO:0007669"/>
    <property type="project" value="InterPro"/>
</dbReference>
<protein>
    <submittedName>
        <fullName evidence="6">Polyol dehydrogenase, zinc-dependent</fullName>
    </submittedName>
</protein>
<dbReference type="Gene3D" id="3.40.50.720">
    <property type="entry name" value="NAD(P)-binding Rossmann-like Domain"/>
    <property type="match status" value="1"/>
</dbReference>
<keyword evidence="7" id="KW-1185">Reference proteome</keyword>
<evidence type="ECO:0000313" key="6">
    <source>
        <dbReference type="EMBL" id="KMT60187.1"/>
    </source>
</evidence>